<evidence type="ECO:0000313" key="3">
    <source>
        <dbReference type="EMBL" id="KAF1991596.1"/>
    </source>
</evidence>
<keyword evidence="2" id="KW-0812">Transmembrane</keyword>
<sequence length="184" mass="20361">MASLMKADGRQKKESWVQDRLRDGSDSSERRGKDAAFQALCYYGVLRTRRFAIDARGKGREERQSVSLCWGDTNQRVARIIGGCLERCLKMLEEGKGCGRLPLIGVFTDVVQFSRNTCPLFAPLTAMFALARREVACWVWCWALCVCTSSSSILIIIEAGWCLPHGGGNQMLPASGAVGARHKE</sequence>
<feature type="transmembrane region" description="Helical" evidence="2">
    <location>
        <begin position="135"/>
        <end position="157"/>
    </location>
</feature>
<dbReference type="EMBL" id="ML977139">
    <property type="protein sequence ID" value="KAF1991596.1"/>
    <property type="molecule type" value="Genomic_DNA"/>
</dbReference>
<accession>A0A6G1HED0</accession>
<protein>
    <submittedName>
        <fullName evidence="3">Uncharacterized protein</fullName>
    </submittedName>
</protein>
<evidence type="ECO:0000313" key="4">
    <source>
        <dbReference type="Proteomes" id="UP000800041"/>
    </source>
</evidence>
<keyword evidence="2" id="KW-0472">Membrane</keyword>
<feature type="region of interest" description="Disordered" evidence="1">
    <location>
        <begin position="1"/>
        <end position="30"/>
    </location>
</feature>
<keyword evidence="4" id="KW-1185">Reference proteome</keyword>
<evidence type="ECO:0000256" key="1">
    <source>
        <dbReference type="SAM" id="MobiDB-lite"/>
    </source>
</evidence>
<dbReference type="Proteomes" id="UP000800041">
    <property type="component" value="Unassembled WGS sequence"/>
</dbReference>
<dbReference type="AlphaFoldDB" id="A0A6G1HED0"/>
<gene>
    <name evidence="3" type="ORF">K402DRAFT_128868</name>
</gene>
<feature type="compositionally biased region" description="Basic and acidic residues" evidence="1">
    <location>
        <begin position="7"/>
        <end position="30"/>
    </location>
</feature>
<keyword evidence="2" id="KW-1133">Transmembrane helix</keyword>
<evidence type="ECO:0000256" key="2">
    <source>
        <dbReference type="SAM" id="Phobius"/>
    </source>
</evidence>
<proteinExistence type="predicted"/>
<name>A0A6G1HED0_9PEZI</name>
<organism evidence="3 4">
    <name type="scientific">Aulographum hederae CBS 113979</name>
    <dbReference type="NCBI Taxonomy" id="1176131"/>
    <lineage>
        <taxon>Eukaryota</taxon>
        <taxon>Fungi</taxon>
        <taxon>Dikarya</taxon>
        <taxon>Ascomycota</taxon>
        <taxon>Pezizomycotina</taxon>
        <taxon>Dothideomycetes</taxon>
        <taxon>Pleosporomycetidae</taxon>
        <taxon>Aulographales</taxon>
        <taxon>Aulographaceae</taxon>
    </lineage>
</organism>
<reference evidence="3" key="1">
    <citation type="journal article" date="2020" name="Stud. Mycol.">
        <title>101 Dothideomycetes genomes: a test case for predicting lifestyles and emergence of pathogens.</title>
        <authorList>
            <person name="Haridas S."/>
            <person name="Albert R."/>
            <person name="Binder M."/>
            <person name="Bloem J."/>
            <person name="Labutti K."/>
            <person name="Salamov A."/>
            <person name="Andreopoulos B."/>
            <person name="Baker S."/>
            <person name="Barry K."/>
            <person name="Bills G."/>
            <person name="Bluhm B."/>
            <person name="Cannon C."/>
            <person name="Castanera R."/>
            <person name="Culley D."/>
            <person name="Daum C."/>
            <person name="Ezra D."/>
            <person name="Gonzalez J."/>
            <person name="Henrissat B."/>
            <person name="Kuo A."/>
            <person name="Liang C."/>
            <person name="Lipzen A."/>
            <person name="Lutzoni F."/>
            <person name="Magnuson J."/>
            <person name="Mondo S."/>
            <person name="Nolan M."/>
            <person name="Ohm R."/>
            <person name="Pangilinan J."/>
            <person name="Park H.-J."/>
            <person name="Ramirez L."/>
            <person name="Alfaro M."/>
            <person name="Sun H."/>
            <person name="Tritt A."/>
            <person name="Yoshinaga Y."/>
            <person name="Zwiers L.-H."/>
            <person name="Turgeon B."/>
            <person name="Goodwin S."/>
            <person name="Spatafora J."/>
            <person name="Crous P."/>
            <person name="Grigoriev I."/>
        </authorList>
    </citation>
    <scope>NUCLEOTIDE SEQUENCE</scope>
    <source>
        <strain evidence="3">CBS 113979</strain>
    </source>
</reference>